<dbReference type="OrthoDB" id="9814572at2"/>
<dbReference type="eggNOG" id="COG0286">
    <property type="taxonomic scope" value="Bacteria"/>
</dbReference>
<dbReference type="InterPro" id="IPR051537">
    <property type="entry name" value="DNA_Adenine_Mtase"/>
</dbReference>
<protein>
    <recommendedName>
        <fullName evidence="2">site-specific DNA-methyltransferase (adenine-specific)</fullName>
        <ecNumber evidence="2">2.1.1.72</ecNumber>
    </recommendedName>
</protein>
<dbReference type="GO" id="GO:0032259">
    <property type="term" value="P:methylation"/>
    <property type="evidence" value="ECO:0007669"/>
    <property type="project" value="UniProtKB-KW"/>
</dbReference>
<dbReference type="EMBL" id="JNUP01000041">
    <property type="protein sequence ID" value="KGE73282.1"/>
    <property type="molecule type" value="Genomic_DNA"/>
</dbReference>
<evidence type="ECO:0000256" key="6">
    <source>
        <dbReference type="ARBA" id="ARBA00022747"/>
    </source>
</evidence>
<dbReference type="SUPFAM" id="SSF53335">
    <property type="entry name" value="S-adenosyl-L-methionine-dependent methyltransferases"/>
    <property type="match status" value="1"/>
</dbReference>
<dbReference type="EC" id="2.1.1.72" evidence="2"/>
<feature type="domain" description="N6 adenine-specific DNA methyltransferase N-terminal" evidence="9">
    <location>
        <begin position="10"/>
        <end position="142"/>
    </location>
</feature>
<sequence>MAIQSHSQMANFIWSICNLLRGPYKRNEYRKVILPLTVLRRFDCILDPTKAKVLEEFQSLKGKSENIINAKLREITGVPFYNLSKLNFPRLLDDPNHIAPNLNSYINSFSPNIRQIFERFDFGIQVNRLNEKNLLFNVIKQFASDKMDLSPSTIDNIQMGYVFEELIRIGAEQSNEEAGEHFTPREVIRLMVNLLLSPEEDLRKSHVVKTIYDPACGTGGMLSVAEQYIRDLNNEAQPHLYGQDWNDEAYAICRADMLIKGEDADNIKPDCTFEKDGFKKQKFDYMLANPPFGVEWKQQQKTIENERDTLGYEGRFGAGTPRINDGSLLFLQHMISKMRTPDEGGSRIGIVFNGSPLFTGDAGSGESNIRQWIIENDWLEAIVALPDQLFYNTGISTYIWIISNKKEQRRKGKIQLIDARNYFVKMRKSLGNKRHQIGDGEDNLPDQISAISKIYGNFKHNETRKFTIDGQEKELEVSKIFDNIDFGFNKITVERPLRLNFQATEERIKRLDDFKGFINIASSKKKNETLRQQEIEAGEKRQQAVKTLLFDLRKATSEQLFKDRAVFLKELKKLDQASGIRLTAPELKVILEALSEKDETAEICRDAKGRPEPDSDLRDTENVPLKENVEDYFKREVLPHVPDAWIDHKKTKVGYEIPLNRHFYRYEPPRELEEIETDIKELEQEIVSMLAEITGSIGVVS</sequence>
<keyword evidence="10" id="KW-0540">Nuclease</keyword>
<evidence type="ECO:0000256" key="2">
    <source>
        <dbReference type="ARBA" id="ARBA00011900"/>
    </source>
</evidence>
<dbReference type="InterPro" id="IPR003356">
    <property type="entry name" value="DNA_methylase_A-5"/>
</dbReference>
<dbReference type="PRINTS" id="PR00507">
    <property type="entry name" value="N12N6MTFRASE"/>
</dbReference>
<evidence type="ECO:0000259" key="9">
    <source>
        <dbReference type="Pfam" id="PF12161"/>
    </source>
</evidence>
<evidence type="ECO:0000313" key="10">
    <source>
        <dbReference type="EMBL" id="KGE73282.1"/>
    </source>
</evidence>
<dbReference type="RefSeq" id="WP_037546433.1">
    <property type="nucleotide sequence ID" value="NZ_JNUP01000041.1"/>
</dbReference>
<comment type="catalytic activity">
    <reaction evidence="7">
        <text>a 2'-deoxyadenosine in DNA + S-adenosyl-L-methionine = an N(6)-methyl-2'-deoxyadenosine in DNA + S-adenosyl-L-homocysteine + H(+)</text>
        <dbReference type="Rhea" id="RHEA:15197"/>
        <dbReference type="Rhea" id="RHEA-COMP:12418"/>
        <dbReference type="Rhea" id="RHEA-COMP:12419"/>
        <dbReference type="ChEBI" id="CHEBI:15378"/>
        <dbReference type="ChEBI" id="CHEBI:57856"/>
        <dbReference type="ChEBI" id="CHEBI:59789"/>
        <dbReference type="ChEBI" id="CHEBI:90615"/>
        <dbReference type="ChEBI" id="CHEBI:90616"/>
        <dbReference type="EC" id="2.1.1.72"/>
    </reaction>
</comment>
<evidence type="ECO:0000256" key="3">
    <source>
        <dbReference type="ARBA" id="ARBA00022603"/>
    </source>
</evidence>
<feature type="domain" description="DNA methylase adenine-specific" evidence="8">
    <location>
        <begin position="159"/>
        <end position="428"/>
    </location>
</feature>
<dbReference type="Gene3D" id="1.20.1260.30">
    <property type="match status" value="1"/>
</dbReference>
<dbReference type="GO" id="GO:0009307">
    <property type="term" value="P:DNA restriction-modification system"/>
    <property type="evidence" value="ECO:0007669"/>
    <property type="project" value="UniProtKB-KW"/>
</dbReference>
<evidence type="ECO:0000256" key="7">
    <source>
        <dbReference type="ARBA" id="ARBA00047942"/>
    </source>
</evidence>
<name>A0A098R3I6_9SPIO</name>
<dbReference type="PROSITE" id="PS00092">
    <property type="entry name" value="N6_MTASE"/>
    <property type="match status" value="1"/>
</dbReference>
<keyword evidence="11" id="KW-1185">Reference proteome</keyword>
<dbReference type="CDD" id="cd02440">
    <property type="entry name" value="AdoMet_MTases"/>
    <property type="match status" value="1"/>
</dbReference>
<dbReference type="Gene3D" id="3.40.50.150">
    <property type="entry name" value="Vaccinia Virus protein VP39"/>
    <property type="match status" value="1"/>
</dbReference>
<keyword evidence="10" id="KW-0378">Hydrolase</keyword>
<keyword evidence="5" id="KW-0949">S-adenosyl-L-methionine</keyword>
<dbReference type="GO" id="GO:0008170">
    <property type="term" value="F:N-methyltransferase activity"/>
    <property type="evidence" value="ECO:0007669"/>
    <property type="project" value="InterPro"/>
</dbReference>
<evidence type="ECO:0000256" key="1">
    <source>
        <dbReference type="ARBA" id="ARBA00006594"/>
    </source>
</evidence>
<dbReference type="Proteomes" id="UP000029692">
    <property type="component" value="Unassembled WGS sequence"/>
</dbReference>
<dbReference type="PANTHER" id="PTHR42933">
    <property type="entry name" value="SLR6095 PROTEIN"/>
    <property type="match status" value="1"/>
</dbReference>
<reference evidence="10 11" key="1">
    <citation type="submission" date="2014-05" db="EMBL/GenBank/DDBJ databases">
        <title>De novo Genome Sequence of Spirocheata sp.</title>
        <authorList>
            <person name="Shivani Y."/>
            <person name="Subhash Y."/>
            <person name="Tushar L."/>
            <person name="Sasikala C."/>
            <person name="Ramana C.V."/>
        </authorList>
    </citation>
    <scope>NUCLEOTIDE SEQUENCE [LARGE SCALE GENOMIC DNA]</scope>
    <source>
        <strain evidence="10 11">JC230</strain>
    </source>
</reference>
<evidence type="ECO:0000256" key="4">
    <source>
        <dbReference type="ARBA" id="ARBA00022679"/>
    </source>
</evidence>
<dbReference type="GO" id="GO:0009007">
    <property type="term" value="F:site-specific DNA-methyltransferase (adenine-specific) activity"/>
    <property type="evidence" value="ECO:0007669"/>
    <property type="project" value="UniProtKB-EC"/>
</dbReference>
<dbReference type="GO" id="GO:0004519">
    <property type="term" value="F:endonuclease activity"/>
    <property type="evidence" value="ECO:0007669"/>
    <property type="project" value="UniProtKB-KW"/>
</dbReference>
<comment type="similarity">
    <text evidence="1">Belongs to the N(4)/N(6)-methyltransferase family.</text>
</comment>
<organism evidence="10 11">
    <name type="scientific">Spirochaeta lutea</name>
    <dbReference type="NCBI Taxonomy" id="1480694"/>
    <lineage>
        <taxon>Bacteria</taxon>
        <taxon>Pseudomonadati</taxon>
        <taxon>Spirochaetota</taxon>
        <taxon>Spirochaetia</taxon>
        <taxon>Spirochaetales</taxon>
        <taxon>Spirochaetaceae</taxon>
        <taxon>Spirochaeta</taxon>
    </lineage>
</organism>
<comment type="caution">
    <text evidence="10">The sequence shown here is derived from an EMBL/GenBank/DDBJ whole genome shotgun (WGS) entry which is preliminary data.</text>
</comment>
<keyword evidence="3" id="KW-0489">Methyltransferase</keyword>
<accession>A0A098R3I6</accession>
<dbReference type="Pfam" id="PF12161">
    <property type="entry name" value="HsdM_N"/>
    <property type="match status" value="1"/>
</dbReference>
<dbReference type="InterPro" id="IPR022749">
    <property type="entry name" value="D12N6_MeTrfase_N"/>
</dbReference>
<evidence type="ECO:0000259" key="8">
    <source>
        <dbReference type="Pfam" id="PF02384"/>
    </source>
</evidence>
<dbReference type="InterPro" id="IPR038333">
    <property type="entry name" value="T1MK-like_N_sf"/>
</dbReference>
<dbReference type="GO" id="GO:0003677">
    <property type="term" value="F:DNA binding"/>
    <property type="evidence" value="ECO:0007669"/>
    <property type="project" value="InterPro"/>
</dbReference>
<gene>
    <name evidence="10" type="ORF">DC28_04760</name>
</gene>
<dbReference type="AlphaFoldDB" id="A0A098R3I6"/>
<dbReference type="STRING" id="1480694.DC28_04760"/>
<keyword evidence="4" id="KW-0808">Transferase</keyword>
<evidence type="ECO:0000256" key="5">
    <source>
        <dbReference type="ARBA" id="ARBA00022691"/>
    </source>
</evidence>
<dbReference type="PANTHER" id="PTHR42933:SF3">
    <property type="entry name" value="TYPE I RESTRICTION ENZYME MJAVIII METHYLASE SUBUNIT"/>
    <property type="match status" value="1"/>
</dbReference>
<evidence type="ECO:0000313" key="11">
    <source>
        <dbReference type="Proteomes" id="UP000029692"/>
    </source>
</evidence>
<keyword evidence="6" id="KW-0680">Restriction system</keyword>
<dbReference type="InterPro" id="IPR002052">
    <property type="entry name" value="DNA_methylase_N6_adenine_CS"/>
</dbReference>
<proteinExistence type="inferred from homology"/>
<keyword evidence="10" id="KW-0255">Endonuclease</keyword>
<dbReference type="Pfam" id="PF02384">
    <property type="entry name" value="N6_Mtase"/>
    <property type="match status" value="1"/>
</dbReference>
<dbReference type="InterPro" id="IPR029063">
    <property type="entry name" value="SAM-dependent_MTases_sf"/>
</dbReference>